<dbReference type="RefSeq" id="WP_344258955.1">
    <property type="nucleotide sequence ID" value="NZ_BAAAMJ010000008.1"/>
</dbReference>
<feature type="transmembrane region" description="Helical" evidence="2">
    <location>
        <begin position="50"/>
        <end position="71"/>
    </location>
</feature>
<feature type="transmembrane region" description="Helical" evidence="2">
    <location>
        <begin position="147"/>
        <end position="167"/>
    </location>
</feature>
<dbReference type="InterPro" id="IPR045713">
    <property type="entry name" value="DUF6069"/>
</dbReference>
<feature type="region of interest" description="Disordered" evidence="1">
    <location>
        <begin position="1"/>
        <end position="25"/>
    </location>
</feature>
<evidence type="ECO:0000313" key="3">
    <source>
        <dbReference type="EMBL" id="GAA1901089.1"/>
    </source>
</evidence>
<feature type="transmembrane region" description="Helical" evidence="2">
    <location>
        <begin position="91"/>
        <end position="113"/>
    </location>
</feature>
<proteinExistence type="predicted"/>
<keyword evidence="2" id="KW-0472">Membrane</keyword>
<feature type="transmembrane region" description="Helical" evidence="2">
    <location>
        <begin position="120"/>
        <end position="141"/>
    </location>
</feature>
<protein>
    <recommendedName>
        <fullName evidence="5">Integral membrane protein</fullName>
    </recommendedName>
</protein>
<dbReference type="EMBL" id="BAAAMJ010000008">
    <property type="protein sequence ID" value="GAA1901089.1"/>
    <property type="molecule type" value="Genomic_DNA"/>
</dbReference>
<sequence>MTGSPPPGYGRDPYGPPGPDDHDSYHEYSSIRGSGEGLAVRSRRLWTGGLMTALVAALGAAVALMLVRGVLGIPVLAPEQHGTLVLATTGALALGAAGAALVATAVLQLLLIATPQPQRFLLWIVGLATTAVVLLPFTVYAEWPTRIGTAGVYLVIGIIIGSLLSSVGRSAAR</sequence>
<reference evidence="3 4" key="1">
    <citation type="journal article" date="2019" name="Int. J. Syst. Evol. Microbiol.">
        <title>The Global Catalogue of Microorganisms (GCM) 10K type strain sequencing project: providing services to taxonomists for standard genome sequencing and annotation.</title>
        <authorList>
            <consortium name="The Broad Institute Genomics Platform"/>
            <consortium name="The Broad Institute Genome Sequencing Center for Infectious Disease"/>
            <person name="Wu L."/>
            <person name="Ma J."/>
        </authorList>
    </citation>
    <scope>NUCLEOTIDE SEQUENCE [LARGE SCALE GENOMIC DNA]</scope>
    <source>
        <strain evidence="3 4">JCM 13581</strain>
    </source>
</reference>
<evidence type="ECO:0000313" key="4">
    <source>
        <dbReference type="Proteomes" id="UP001501303"/>
    </source>
</evidence>
<gene>
    <name evidence="3" type="ORF">GCM10009716_08720</name>
</gene>
<organism evidence="3 4">
    <name type="scientific">Streptomyces sodiiphilus</name>
    <dbReference type="NCBI Taxonomy" id="226217"/>
    <lineage>
        <taxon>Bacteria</taxon>
        <taxon>Bacillati</taxon>
        <taxon>Actinomycetota</taxon>
        <taxon>Actinomycetes</taxon>
        <taxon>Kitasatosporales</taxon>
        <taxon>Streptomycetaceae</taxon>
        <taxon>Streptomyces</taxon>
    </lineage>
</organism>
<keyword evidence="2" id="KW-1133">Transmembrane helix</keyword>
<keyword evidence="4" id="KW-1185">Reference proteome</keyword>
<dbReference type="Pfam" id="PF19545">
    <property type="entry name" value="DUF6069"/>
    <property type="match status" value="1"/>
</dbReference>
<accession>A0ABN2NVQ0</accession>
<feature type="compositionally biased region" description="Pro residues" evidence="1">
    <location>
        <begin position="1"/>
        <end position="18"/>
    </location>
</feature>
<evidence type="ECO:0000256" key="2">
    <source>
        <dbReference type="SAM" id="Phobius"/>
    </source>
</evidence>
<keyword evidence="2" id="KW-0812">Transmembrane</keyword>
<comment type="caution">
    <text evidence="3">The sequence shown here is derived from an EMBL/GenBank/DDBJ whole genome shotgun (WGS) entry which is preliminary data.</text>
</comment>
<evidence type="ECO:0000256" key="1">
    <source>
        <dbReference type="SAM" id="MobiDB-lite"/>
    </source>
</evidence>
<evidence type="ECO:0008006" key="5">
    <source>
        <dbReference type="Google" id="ProtNLM"/>
    </source>
</evidence>
<dbReference type="Proteomes" id="UP001501303">
    <property type="component" value="Unassembled WGS sequence"/>
</dbReference>
<name>A0ABN2NVQ0_9ACTN</name>